<evidence type="ECO:0008006" key="4">
    <source>
        <dbReference type="Google" id="ProtNLM"/>
    </source>
</evidence>
<feature type="compositionally biased region" description="Low complexity" evidence="1">
    <location>
        <begin position="10"/>
        <end position="23"/>
    </location>
</feature>
<reference evidence="2" key="2">
    <citation type="submission" date="2020-09" db="EMBL/GenBank/DDBJ databases">
        <authorList>
            <person name="Sun Q."/>
            <person name="Zhou Y."/>
        </authorList>
    </citation>
    <scope>NUCLEOTIDE SEQUENCE</scope>
    <source>
        <strain evidence="2">CGMCC 1.12919</strain>
    </source>
</reference>
<dbReference type="Proteomes" id="UP000637002">
    <property type="component" value="Unassembled WGS sequence"/>
</dbReference>
<name>A0A916X9J7_9HYPH</name>
<sequence length="81" mass="8480">MLTAILLSAGAATSDAASAPCKAPGTRQERGKALRNCPPTVLPRERLDTRLGAGRDVGTMRFGDTEMRIGGRASFSAGYAR</sequence>
<reference evidence="2" key="1">
    <citation type="journal article" date="2014" name="Int. J. Syst. Evol. Microbiol.">
        <title>Complete genome sequence of Corynebacterium casei LMG S-19264T (=DSM 44701T), isolated from a smear-ripened cheese.</title>
        <authorList>
            <consortium name="US DOE Joint Genome Institute (JGI-PGF)"/>
            <person name="Walter F."/>
            <person name="Albersmeier A."/>
            <person name="Kalinowski J."/>
            <person name="Ruckert C."/>
        </authorList>
    </citation>
    <scope>NUCLEOTIDE SEQUENCE</scope>
    <source>
        <strain evidence="2">CGMCC 1.12919</strain>
    </source>
</reference>
<keyword evidence="3" id="KW-1185">Reference proteome</keyword>
<evidence type="ECO:0000256" key="1">
    <source>
        <dbReference type="SAM" id="MobiDB-lite"/>
    </source>
</evidence>
<gene>
    <name evidence="2" type="ORF">GCM10010994_15540</name>
</gene>
<comment type="caution">
    <text evidence="2">The sequence shown here is derived from an EMBL/GenBank/DDBJ whole genome shotgun (WGS) entry which is preliminary data.</text>
</comment>
<dbReference type="EMBL" id="BMGG01000002">
    <property type="protein sequence ID" value="GGC57442.1"/>
    <property type="molecule type" value="Genomic_DNA"/>
</dbReference>
<evidence type="ECO:0000313" key="2">
    <source>
        <dbReference type="EMBL" id="GGC57442.1"/>
    </source>
</evidence>
<protein>
    <recommendedName>
        <fullName evidence="4">Porin</fullName>
    </recommendedName>
</protein>
<evidence type="ECO:0000313" key="3">
    <source>
        <dbReference type="Proteomes" id="UP000637002"/>
    </source>
</evidence>
<organism evidence="2 3">
    <name type="scientific">Chelatococcus reniformis</name>
    <dbReference type="NCBI Taxonomy" id="1494448"/>
    <lineage>
        <taxon>Bacteria</taxon>
        <taxon>Pseudomonadati</taxon>
        <taxon>Pseudomonadota</taxon>
        <taxon>Alphaproteobacteria</taxon>
        <taxon>Hyphomicrobiales</taxon>
        <taxon>Chelatococcaceae</taxon>
        <taxon>Chelatococcus</taxon>
    </lineage>
</organism>
<accession>A0A916X9J7</accession>
<dbReference type="AlphaFoldDB" id="A0A916X9J7"/>
<feature type="region of interest" description="Disordered" evidence="1">
    <location>
        <begin position="10"/>
        <end position="40"/>
    </location>
</feature>
<proteinExistence type="predicted"/>